<dbReference type="Pfam" id="PF11745">
    <property type="entry name" value="DUF3304"/>
    <property type="match status" value="1"/>
</dbReference>
<dbReference type="InterPro" id="IPR021733">
    <property type="entry name" value="DUF3304"/>
</dbReference>
<organism evidence="1 2">
    <name type="scientific">Duganella margarita</name>
    <dbReference type="NCBI Taxonomy" id="2692170"/>
    <lineage>
        <taxon>Bacteria</taxon>
        <taxon>Pseudomonadati</taxon>
        <taxon>Pseudomonadota</taxon>
        <taxon>Betaproteobacteria</taxon>
        <taxon>Burkholderiales</taxon>
        <taxon>Oxalobacteraceae</taxon>
        <taxon>Telluria group</taxon>
        <taxon>Duganella</taxon>
    </lineage>
</organism>
<proteinExistence type="predicted"/>
<dbReference type="PROSITE" id="PS51257">
    <property type="entry name" value="PROKAR_LIPOPROTEIN"/>
    <property type="match status" value="1"/>
</dbReference>
<evidence type="ECO:0000313" key="1">
    <source>
        <dbReference type="EMBL" id="MYM72679.1"/>
    </source>
</evidence>
<dbReference type="RefSeq" id="WP_161050088.1">
    <property type="nucleotide sequence ID" value="NZ_WWCR01000009.1"/>
</dbReference>
<dbReference type="EMBL" id="WWCR01000009">
    <property type="protein sequence ID" value="MYM72679.1"/>
    <property type="molecule type" value="Genomic_DNA"/>
</dbReference>
<evidence type="ECO:0000313" key="2">
    <source>
        <dbReference type="Proteomes" id="UP000469734"/>
    </source>
</evidence>
<gene>
    <name evidence="1" type="ORF">GTP56_10765</name>
</gene>
<dbReference type="Proteomes" id="UP000469734">
    <property type="component" value="Unassembled WGS sequence"/>
</dbReference>
<accession>A0A7X4H109</accession>
<dbReference type="AlphaFoldDB" id="A0A7X4H109"/>
<comment type="caution">
    <text evidence="1">The sequence shown here is derived from an EMBL/GenBank/DDBJ whole genome shotgun (WGS) entry which is preliminary data.</text>
</comment>
<reference evidence="1 2" key="1">
    <citation type="submission" date="2019-12" db="EMBL/GenBank/DDBJ databases">
        <title>Novel species isolated from a subtropical stream in China.</title>
        <authorList>
            <person name="Lu H."/>
        </authorList>
    </citation>
    <scope>NUCLEOTIDE SEQUENCE [LARGE SCALE GENOMIC DNA]</scope>
    <source>
        <strain evidence="1 2">FT134W</strain>
    </source>
</reference>
<sequence>MSAMFYKPFSLLIPTILTVVIVGCTSTSKQTQATDSAPAQIGIVNHTGNFIYSASVDGAGGGGMDRWGAGVANICCAKIPRIWYAGMKVRVRWDMPEGHTHVVKEKVVDVERYDTTGSIYIHFFPNDEVRVVVTSVVPYNPAHPIKLTEQPQ</sequence>
<name>A0A7X4H109_9BURK</name>
<protein>
    <submittedName>
        <fullName evidence="1">DUF3304 domain-containing protein</fullName>
    </submittedName>
</protein>